<gene>
    <name evidence="6" type="ORF">R53137_KAKDMLNK_00334</name>
</gene>
<dbReference type="PROSITE" id="PS50930">
    <property type="entry name" value="HTH_LYTTR"/>
    <property type="match status" value="1"/>
</dbReference>
<sequence>MKVSTKIDQNAQTPNIVIFAKQKTAKIVYLEHEIQSVINHSSLFVKNQEDYQQIELPNIDRFYTEEHAIYCQVNGQHYKTQKRIYELADFLPESLFIQISQSEIINRHFIQCFRLSKTGAYEVILRDGQTTFASRRYMRRIKKEKLL</sequence>
<dbReference type="InterPro" id="IPR046947">
    <property type="entry name" value="LytR-like"/>
</dbReference>
<dbReference type="InterPro" id="IPR007492">
    <property type="entry name" value="LytTR_DNA-bd_dom"/>
</dbReference>
<keyword evidence="3" id="KW-0238">DNA-binding</keyword>
<organism evidence="6 7">
    <name type="scientific">Fructobacillus tropaeoli</name>
    <dbReference type="NCBI Taxonomy" id="709323"/>
    <lineage>
        <taxon>Bacteria</taxon>
        <taxon>Bacillati</taxon>
        <taxon>Bacillota</taxon>
        <taxon>Bacilli</taxon>
        <taxon>Lactobacillales</taxon>
        <taxon>Lactobacillaceae</taxon>
        <taxon>Fructobacillus</taxon>
    </lineage>
</organism>
<evidence type="ECO:0000256" key="4">
    <source>
        <dbReference type="ARBA" id="ARBA00023163"/>
    </source>
</evidence>
<evidence type="ECO:0000259" key="5">
    <source>
        <dbReference type="PROSITE" id="PS50930"/>
    </source>
</evidence>
<feature type="domain" description="HTH LytTR-type" evidence="5">
    <location>
        <begin position="54"/>
        <end position="147"/>
    </location>
</feature>
<accession>A0ABM9MPL7</accession>
<reference evidence="6 7" key="1">
    <citation type="submission" date="2023-10" db="EMBL/GenBank/DDBJ databases">
        <authorList>
            <person name="Botero Cardona J."/>
        </authorList>
    </citation>
    <scope>NUCLEOTIDE SEQUENCE [LARGE SCALE GENOMIC DNA]</scope>
    <source>
        <strain evidence="6 7">R-53137</strain>
    </source>
</reference>
<dbReference type="SMART" id="SM00850">
    <property type="entry name" value="LytTR"/>
    <property type="match status" value="1"/>
</dbReference>
<dbReference type="Pfam" id="PF04397">
    <property type="entry name" value="LytTR"/>
    <property type="match status" value="1"/>
</dbReference>
<keyword evidence="2" id="KW-0805">Transcription regulation</keyword>
<dbReference type="RefSeq" id="WP_203618480.1">
    <property type="nucleotide sequence ID" value="NZ_BOJU01000002.1"/>
</dbReference>
<evidence type="ECO:0000313" key="6">
    <source>
        <dbReference type="EMBL" id="CAK1230623.1"/>
    </source>
</evidence>
<dbReference type="PANTHER" id="PTHR37299:SF2">
    <property type="entry name" value="HTH LYTTR-TYPE DOMAIN-CONTAINING PROTEIN"/>
    <property type="match status" value="1"/>
</dbReference>
<comment type="caution">
    <text evidence="6">The sequence shown here is derived from an EMBL/GenBank/DDBJ whole genome shotgun (WGS) entry which is preliminary data.</text>
</comment>
<dbReference type="Gene3D" id="2.40.50.1020">
    <property type="entry name" value="LytTr DNA-binding domain"/>
    <property type="match status" value="1"/>
</dbReference>
<name>A0ABM9MPL7_9LACO</name>
<keyword evidence="4" id="KW-0804">Transcription</keyword>
<evidence type="ECO:0000313" key="7">
    <source>
        <dbReference type="Proteomes" id="UP001314262"/>
    </source>
</evidence>
<protein>
    <submittedName>
        <fullName evidence="6">LytR/AlgR family (LytT)</fullName>
    </submittedName>
</protein>
<keyword evidence="1" id="KW-0963">Cytoplasm</keyword>
<proteinExistence type="predicted"/>
<dbReference type="EMBL" id="CAUZLT010000001">
    <property type="protein sequence ID" value="CAK1230623.1"/>
    <property type="molecule type" value="Genomic_DNA"/>
</dbReference>
<evidence type="ECO:0000256" key="1">
    <source>
        <dbReference type="ARBA" id="ARBA00022490"/>
    </source>
</evidence>
<dbReference type="Proteomes" id="UP001314262">
    <property type="component" value="Unassembled WGS sequence"/>
</dbReference>
<dbReference type="PANTHER" id="PTHR37299">
    <property type="entry name" value="TRANSCRIPTIONAL REGULATOR-RELATED"/>
    <property type="match status" value="1"/>
</dbReference>
<evidence type="ECO:0000256" key="2">
    <source>
        <dbReference type="ARBA" id="ARBA00023015"/>
    </source>
</evidence>
<keyword evidence="7" id="KW-1185">Reference proteome</keyword>
<evidence type="ECO:0000256" key="3">
    <source>
        <dbReference type="ARBA" id="ARBA00023125"/>
    </source>
</evidence>